<gene>
    <name evidence="3" type="ORF">A2372_01315</name>
</gene>
<dbReference type="InterPro" id="IPR048936">
    <property type="entry name" value="MvdD-like_ATPgrasp"/>
</dbReference>
<proteinExistence type="predicted"/>
<evidence type="ECO:0000259" key="2">
    <source>
        <dbReference type="PROSITE" id="PS50975"/>
    </source>
</evidence>
<name>A0A1F8DWG8_9BACT</name>
<dbReference type="PROSITE" id="PS50975">
    <property type="entry name" value="ATP_GRASP"/>
    <property type="match status" value="1"/>
</dbReference>
<accession>A0A1F8DWG8</accession>
<dbReference type="Gene3D" id="3.30.470.20">
    <property type="entry name" value="ATP-grasp fold, B domain"/>
    <property type="match status" value="1"/>
</dbReference>
<dbReference type="SUPFAM" id="SSF56059">
    <property type="entry name" value="Glutathione synthetase ATP-binding domain-like"/>
    <property type="match status" value="1"/>
</dbReference>
<dbReference type="GO" id="GO:0046872">
    <property type="term" value="F:metal ion binding"/>
    <property type="evidence" value="ECO:0007669"/>
    <property type="project" value="InterPro"/>
</dbReference>
<organism evidence="3 4">
    <name type="scientific">Candidatus Wolfebacteria bacterium RIFOXYB1_FULL_54_12</name>
    <dbReference type="NCBI Taxonomy" id="1802559"/>
    <lineage>
        <taxon>Bacteria</taxon>
        <taxon>Candidatus Wolfeibacteriota</taxon>
    </lineage>
</organism>
<dbReference type="AlphaFoldDB" id="A0A1F8DWG8"/>
<dbReference type="GO" id="GO:0009432">
    <property type="term" value="P:SOS response"/>
    <property type="evidence" value="ECO:0007669"/>
    <property type="project" value="TreeGrafter"/>
</dbReference>
<evidence type="ECO:0000313" key="4">
    <source>
        <dbReference type="Proteomes" id="UP000176422"/>
    </source>
</evidence>
<keyword evidence="1" id="KW-0067">ATP-binding</keyword>
<dbReference type="GO" id="GO:0005524">
    <property type="term" value="F:ATP binding"/>
    <property type="evidence" value="ECO:0007669"/>
    <property type="project" value="UniProtKB-UniRule"/>
</dbReference>
<comment type="caution">
    <text evidence="3">The sequence shown here is derived from an EMBL/GenBank/DDBJ whole genome shotgun (WGS) entry which is preliminary data.</text>
</comment>
<evidence type="ECO:0000313" key="3">
    <source>
        <dbReference type="EMBL" id="OGM92806.1"/>
    </source>
</evidence>
<keyword evidence="1" id="KW-0547">Nucleotide-binding</keyword>
<protein>
    <recommendedName>
        <fullName evidence="2">ATP-grasp domain-containing protein</fullName>
    </recommendedName>
</protein>
<reference evidence="3 4" key="1">
    <citation type="journal article" date="2016" name="Nat. Commun.">
        <title>Thousands of microbial genomes shed light on interconnected biogeochemical processes in an aquifer system.</title>
        <authorList>
            <person name="Anantharaman K."/>
            <person name="Brown C.T."/>
            <person name="Hug L.A."/>
            <person name="Sharon I."/>
            <person name="Castelle C.J."/>
            <person name="Probst A.J."/>
            <person name="Thomas B.C."/>
            <person name="Singh A."/>
            <person name="Wilkins M.J."/>
            <person name="Karaoz U."/>
            <person name="Brodie E.L."/>
            <person name="Williams K.H."/>
            <person name="Hubbard S.S."/>
            <person name="Banfield J.F."/>
        </authorList>
    </citation>
    <scope>NUCLEOTIDE SEQUENCE [LARGE SCALE GENOMIC DNA]</scope>
</reference>
<dbReference type="STRING" id="1802559.A2372_01315"/>
<dbReference type="PANTHER" id="PTHR21621:SF0">
    <property type="entry name" value="BETA-CITRYLGLUTAMATE SYNTHASE B-RELATED"/>
    <property type="match status" value="1"/>
</dbReference>
<dbReference type="GO" id="GO:0018169">
    <property type="term" value="F:ribosomal S6-glutamic acid ligase activity"/>
    <property type="evidence" value="ECO:0007669"/>
    <property type="project" value="TreeGrafter"/>
</dbReference>
<dbReference type="InterPro" id="IPR011761">
    <property type="entry name" value="ATP-grasp"/>
</dbReference>
<evidence type="ECO:0000256" key="1">
    <source>
        <dbReference type="PROSITE-ProRule" id="PRU00409"/>
    </source>
</evidence>
<sequence length="336" mass="38532">MEKTILILTHSQDDCAKLVIDQLSSKGADLVRFNTNEFHSKVKAVMHLSGRGDFQGRYEFPDSVLPFSQVGVVWNRRIHEPELDYDLGNPELQAWMADEAEMAMNISFTMFTCPVINPWEINERLKFNKMIQMQRAASLGLEVPLSCITNNLSEIKEFWREAEEEVIFKKIRKGLFRFSNGETLLLHTSKIPREMMTEENLARMRFSPMFLQEHIPKRFDVRSVVVDEKVFSVTIDSQGVEEGKTDYRTAAVMGKLKEMPHKEIDLGEDVNKKLVAFSKSFGLTFSVIDLVITPDGRIVFLEDNPNGQWAWLEHMTGAPISEAFANTLIEFSQRSS</sequence>
<dbReference type="Proteomes" id="UP000176422">
    <property type="component" value="Unassembled WGS sequence"/>
</dbReference>
<feature type="domain" description="ATP-grasp" evidence="2">
    <location>
        <begin position="133"/>
        <end position="329"/>
    </location>
</feature>
<dbReference type="EMBL" id="MGIT01000003">
    <property type="protein sequence ID" value="OGM92806.1"/>
    <property type="molecule type" value="Genomic_DNA"/>
</dbReference>
<dbReference type="PANTHER" id="PTHR21621">
    <property type="entry name" value="RIBOSOMAL PROTEIN S6 MODIFICATION PROTEIN"/>
    <property type="match status" value="1"/>
</dbReference>
<dbReference type="Pfam" id="PF21068">
    <property type="entry name" value="ATPgraspMvdD"/>
    <property type="match status" value="1"/>
</dbReference>
<dbReference type="GO" id="GO:0005737">
    <property type="term" value="C:cytoplasm"/>
    <property type="evidence" value="ECO:0007669"/>
    <property type="project" value="TreeGrafter"/>
</dbReference>